<evidence type="ECO:0000256" key="2">
    <source>
        <dbReference type="ARBA" id="ARBA00023002"/>
    </source>
</evidence>
<evidence type="ECO:0000313" key="4">
    <source>
        <dbReference type="Proteomes" id="UP000176741"/>
    </source>
</evidence>
<dbReference type="SUPFAM" id="SSF51735">
    <property type="entry name" value="NAD(P)-binding Rossmann-fold domains"/>
    <property type="match status" value="1"/>
</dbReference>
<accession>A0A1F7Y2H1</accession>
<dbReference type="AlphaFoldDB" id="A0A1F7Y2H1"/>
<organism evidence="3 4">
    <name type="scientific">Candidatus Woesebacteria bacterium RIFCSPHIGHO2_01_FULL_38_26b</name>
    <dbReference type="NCBI Taxonomy" id="1802491"/>
    <lineage>
        <taxon>Bacteria</taxon>
        <taxon>Candidatus Woeseibacteriota</taxon>
    </lineage>
</organism>
<name>A0A1F7Y2H1_9BACT</name>
<dbReference type="Proteomes" id="UP000176741">
    <property type="component" value="Unassembled WGS sequence"/>
</dbReference>
<dbReference type="InterPro" id="IPR002347">
    <property type="entry name" value="SDR_fam"/>
</dbReference>
<gene>
    <name evidence="3" type="ORF">A2771_00905</name>
</gene>
<dbReference type="Gene3D" id="3.40.50.720">
    <property type="entry name" value="NAD(P)-binding Rossmann-like Domain"/>
    <property type="match status" value="1"/>
</dbReference>
<dbReference type="FunFam" id="3.40.50.720:FF:000084">
    <property type="entry name" value="Short-chain dehydrogenase reductase"/>
    <property type="match status" value="1"/>
</dbReference>
<dbReference type="EMBL" id="MGGD01000008">
    <property type="protein sequence ID" value="OGM21481.1"/>
    <property type="molecule type" value="Genomic_DNA"/>
</dbReference>
<dbReference type="PANTHER" id="PTHR24321">
    <property type="entry name" value="DEHYDROGENASES, SHORT CHAIN"/>
    <property type="match status" value="1"/>
</dbReference>
<dbReference type="Pfam" id="PF13561">
    <property type="entry name" value="adh_short_C2"/>
    <property type="match status" value="1"/>
</dbReference>
<dbReference type="PRINTS" id="PR00080">
    <property type="entry name" value="SDRFAMILY"/>
</dbReference>
<comment type="similarity">
    <text evidence="1">Belongs to the short-chain dehydrogenases/reductases (SDR) family.</text>
</comment>
<keyword evidence="2" id="KW-0560">Oxidoreductase</keyword>
<evidence type="ECO:0008006" key="5">
    <source>
        <dbReference type="Google" id="ProtNLM"/>
    </source>
</evidence>
<sequence length="264" mass="28730">MSTIEPEHKERRLLDGKIALVTGGAYGIGKAIVHKFLLEGASVAIFDKDQQRLQETLAELLPQNRVIGFNLNITDEKGVIESLTEIESRLGIVDVLVNNAAIEPIQLLIDHPTELFKETLDNNVVGPFIVTKNVTGRMLEQGKLGTVTFITSVHTDQAFPGNSAYDTSKHALLGFMKTCAIELAGKNIRFNAIAPGAIYPTGMTENITQERLKELGNRIPQGRFGSPDEIAEVAVFLASDMASYINGQEIRVDGGLSIKTPLFG</sequence>
<evidence type="ECO:0000313" key="3">
    <source>
        <dbReference type="EMBL" id="OGM21481.1"/>
    </source>
</evidence>
<dbReference type="PRINTS" id="PR00081">
    <property type="entry name" value="GDHRDH"/>
</dbReference>
<comment type="caution">
    <text evidence="3">The sequence shown here is derived from an EMBL/GenBank/DDBJ whole genome shotgun (WGS) entry which is preliminary data.</text>
</comment>
<dbReference type="GO" id="GO:0016491">
    <property type="term" value="F:oxidoreductase activity"/>
    <property type="evidence" value="ECO:0007669"/>
    <property type="project" value="UniProtKB-KW"/>
</dbReference>
<dbReference type="PANTHER" id="PTHR24321:SF8">
    <property type="entry name" value="ESTRADIOL 17-BETA-DEHYDROGENASE 8-RELATED"/>
    <property type="match status" value="1"/>
</dbReference>
<proteinExistence type="inferred from homology"/>
<reference evidence="3 4" key="1">
    <citation type="journal article" date="2016" name="Nat. Commun.">
        <title>Thousands of microbial genomes shed light on interconnected biogeochemical processes in an aquifer system.</title>
        <authorList>
            <person name="Anantharaman K."/>
            <person name="Brown C.T."/>
            <person name="Hug L.A."/>
            <person name="Sharon I."/>
            <person name="Castelle C.J."/>
            <person name="Probst A.J."/>
            <person name="Thomas B.C."/>
            <person name="Singh A."/>
            <person name="Wilkins M.J."/>
            <person name="Karaoz U."/>
            <person name="Brodie E.L."/>
            <person name="Williams K.H."/>
            <person name="Hubbard S.S."/>
            <person name="Banfield J.F."/>
        </authorList>
    </citation>
    <scope>NUCLEOTIDE SEQUENCE [LARGE SCALE GENOMIC DNA]</scope>
</reference>
<evidence type="ECO:0000256" key="1">
    <source>
        <dbReference type="ARBA" id="ARBA00006484"/>
    </source>
</evidence>
<dbReference type="CDD" id="cd05233">
    <property type="entry name" value="SDR_c"/>
    <property type="match status" value="1"/>
</dbReference>
<protein>
    <recommendedName>
        <fullName evidence="5">Short-chain dehydrogenase</fullName>
    </recommendedName>
</protein>
<dbReference type="InterPro" id="IPR036291">
    <property type="entry name" value="NAD(P)-bd_dom_sf"/>
</dbReference>